<dbReference type="SUPFAM" id="SSF64182">
    <property type="entry name" value="DHH phosphoesterases"/>
    <property type="match status" value="1"/>
</dbReference>
<evidence type="ECO:0000259" key="5">
    <source>
        <dbReference type="SMART" id="SM01131"/>
    </source>
</evidence>
<dbReference type="Gene3D" id="3.90.1640.10">
    <property type="entry name" value="inorganic pyrophosphatase (n-terminal core)"/>
    <property type="match status" value="1"/>
</dbReference>
<dbReference type="RefSeq" id="WP_380792425.1">
    <property type="nucleotide sequence ID" value="NZ_JBHTKR010000005.1"/>
</dbReference>
<dbReference type="Gene3D" id="3.10.310.20">
    <property type="entry name" value="DHHA2 domain"/>
    <property type="match status" value="1"/>
</dbReference>
<evidence type="ECO:0000256" key="3">
    <source>
        <dbReference type="ARBA" id="ARBA00022801"/>
    </source>
</evidence>
<gene>
    <name evidence="6" type="ORF">ACFQ3C_12860</name>
</gene>
<dbReference type="InterPro" id="IPR038763">
    <property type="entry name" value="DHH_sf"/>
</dbReference>
<feature type="domain" description="DHHA2" evidence="5">
    <location>
        <begin position="181"/>
        <end position="306"/>
    </location>
</feature>
<dbReference type="Proteomes" id="UP001597151">
    <property type="component" value="Unassembled WGS sequence"/>
</dbReference>
<dbReference type="GO" id="GO:0004427">
    <property type="term" value="F:inorganic diphosphate phosphatase activity"/>
    <property type="evidence" value="ECO:0007669"/>
    <property type="project" value="UniProtKB-EC"/>
</dbReference>
<dbReference type="SMART" id="SM01131">
    <property type="entry name" value="DHHA2"/>
    <property type="match status" value="1"/>
</dbReference>
<dbReference type="InterPro" id="IPR038222">
    <property type="entry name" value="DHHA2_dom_sf"/>
</dbReference>
<evidence type="ECO:0000313" key="7">
    <source>
        <dbReference type="Proteomes" id="UP001597151"/>
    </source>
</evidence>
<dbReference type="InterPro" id="IPR004097">
    <property type="entry name" value="DHHA2"/>
</dbReference>
<comment type="cofactor">
    <cofactor evidence="1">
        <name>Mn(2+)</name>
        <dbReference type="ChEBI" id="CHEBI:29035"/>
    </cofactor>
</comment>
<name>A0ABW3TGE4_9RHOB</name>
<reference evidence="7" key="1">
    <citation type="journal article" date="2019" name="Int. J. Syst. Evol. Microbiol.">
        <title>The Global Catalogue of Microorganisms (GCM) 10K type strain sequencing project: providing services to taxonomists for standard genome sequencing and annotation.</title>
        <authorList>
            <consortium name="The Broad Institute Genomics Platform"/>
            <consortium name="The Broad Institute Genome Sequencing Center for Infectious Disease"/>
            <person name="Wu L."/>
            <person name="Ma J."/>
        </authorList>
    </citation>
    <scope>NUCLEOTIDE SEQUENCE [LARGE SCALE GENOMIC DNA]</scope>
    <source>
        <strain evidence="7">CCUG 55328</strain>
    </source>
</reference>
<evidence type="ECO:0000256" key="2">
    <source>
        <dbReference type="ARBA" id="ARBA00022723"/>
    </source>
</evidence>
<protein>
    <submittedName>
        <fullName evidence="6">Manganese-dependent inorganic pyrophosphatase</fullName>
        <ecNumber evidence="6">3.6.1.1</ecNumber>
    </submittedName>
</protein>
<accession>A0ABW3TGE4</accession>
<dbReference type="NCBIfam" id="NF003877">
    <property type="entry name" value="PRK05427.1"/>
    <property type="match status" value="1"/>
</dbReference>
<dbReference type="Pfam" id="PF01368">
    <property type="entry name" value="DHH"/>
    <property type="match status" value="1"/>
</dbReference>
<evidence type="ECO:0000313" key="6">
    <source>
        <dbReference type="EMBL" id="MFD1195556.1"/>
    </source>
</evidence>
<evidence type="ECO:0000256" key="1">
    <source>
        <dbReference type="ARBA" id="ARBA00001936"/>
    </source>
</evidence>
<dbReference type="EC" id="3.6.1.1" evidence="6"/>
<keyword evidence="4" id="KW-0464">Manganese</keyword>
<keyword evidence="3 6" id="KW-0378">Hydrolase</keyword>
<dbReference type="EMBL" id="JBHTKR010000005">
    <property type="protein sequence ID" value="MFD1195556.1"/>
    <property type="molecule type" value="Genomic_DNA"/>
</dbReference>
<keyword evidence="2" id="KW-0479">Metal-binding</keyword>
<proteinExistence type="predicted"/>
<organism evidence="6 7">
    <name type="scientific">Seohaeicola saemankumensis</name>
    <dbReference type="NCBI Taxonomy" id="481181"/>
    <lineage>
        <taxon>Bacteria</taxon>
        <taxon>Pseudomonadati</taxon>
        <taxon>Pseudomonadota</taxon>
        <taxon>Alphaproteobacteria</taxon>
        <taxon>Rhodobacterales</taxon>
        <taxon>Roseobacteraceae</taxon>
        <taxon>Seohaeicola</taxon>
    </lineage>
</organism>
<dbReference type="Pfam" id="PF02833">
    <property type="entry name" value="DHHA2"/>
    <property type="match status" value="1"/>
</dbReference>
<keyword evidence="7" id="KW-1185">Reference proteome</keyword>
<comment type="caution">
    <text evidence="6">The sequence shown here is derived from an EMBL/GenBank/DDBJ whole genome shotgun (WGS) entry which is preliminary data.</text>
</comment>
<evidence type="ECO:0000256" key="4">
    <source>
        <dbReference type="ARBA" id="ARBA00023211"/>
    </source>
</evidence>
<sequence>MTIQVFGHKSPDTDSTGSPIIWAWYLTDIKGTPAEAKLLGEPNTEAAFVLKRWNLPKPQIIAGVDAGAPVVIVDTNNPAELPAGINDADIIGIIDHHKLVGGLETKGPIDITIRPLACTATIMHDLIGDDMGKMPDSIKCAMLSCILSDTLEFRSPTTTDHDRAVAEKLAHELGISIPDYAAELFAAKSDVSAFSDAELLRMDSKEYTVAGKEFRVSVLETTSPKMVLDRKDSLMASMVDVAKEDGADQVILFVVDILNEEATLLVPNDLVKTLAEKSFGVTVTGDTVVLPGVMSRKKQIIPVLTL</sequence>
<dbReference type="InterPro" id="IPR001667">
    <property type="entry name" value="DDH_dom"/>
</dbReference>